<dbReference type="KEGG" id="fcy:FRACYDRAFT_233145"/>
<feature type="compositionally biased region" description="Polar residues" evidence="1">
    <location>
        <begin position="130"/>
        <end position="144"/>
    </location>
</feature>
<proteinExistence type="predicted"/>
<reference evidence="2 3" key="1">
    <citation type="submission" date="2016-09" db="EMBL/GenBank/DDBJ databases">
        <title>Extensive genetic diversity and differential bi-allelic expression allows diatom success in the polar Southern Ocean.</title>
        <authorList>
            <consortium name="DOE Joint Genome Institute"/>
            <person name="Mock T."/>
            <person name="Otillar R.P."/>
            <person name="Strauss J."/>
            <person name="Dupont C."/>
            <person name="Frickenhaus S."/>
            <person name="Maumus F."/>
            <person name="Mcmullan M."/>
            <person name="Sanges R."/>
            <person name="Schmutz J."/>
            <person name="Toseland A."/>
            <person name="Valas R."/>
            <person name="Veluchamy A."/>
            <person name="Ward B.J."/>
            <person name="Allen A."/>
            <person name="Barry K."/>
            <person name="Falciatore A."/>
            <person name="Ferrante M."/>
            <person name="Fortunato A.E."/>
            <person name="Gloeckner G."/>
            <person name="Gruber A."/>
            <person name="Hipkin R."/>
            <person name="Janech M."/>
            <person name="Kroth P."/>
            <person name="Leese F."/>
            <person name="Lindquist E."/>
            <person name="Lyon B.R."/>
            <person name="Martin J."/>
            <person name="Mayer C."/>
            <person name="Parker M."/>
            <person name="Quesneville H."/>
            <person name="Raymond J."/>
            <person name="Uhlig C."/>
            <person name="Valentin K.U."/>
            <person name="Worden A.Z."/>
            <person name="Armbrust E.V."/>
            <person name="Bowler C."/>
            <person name="Green B."/>
            <person name="Moulton V."/>
            <person name="Van Oosterhout C."/>
            <person name="Grigoriev I."/>
        </authorList>
    </citation>
    <scope>NUCLEOTIDE SEQUENCE [LARGE SCALE GENOMIC DNA]</scope>
    <source>
        <strain evidence="2 3">CCMP1102</strain>
    </source>
</reference>
<dbReference type="InParanoid" id="A0A1E7FXV3"/>
<name>A0A1E7FXV3_9STRA</name>
<evidence type="ECO:0000256" key="1">
    <source>
        <dbReference type="SAM" id="MobiDB-lite"/>
    </source>
</evidence>
<feature type="compositionally biased region" description="Basic and acidic residues" evidence="1">
    <location>
        <begin position="101"/>
        <end position="111"/>
    </location>
</feature>
<dbReference type="EMBL" id="KV784353">
    <property type="protein sequence ID" value="OEU22981.1"/>
    <property type="molecule type" value="Genomic_DNA"/>
</dbReference>
<feature type="compositionally biased region" description="Basic and acidic residues" evidence="1">
    <location>
        <begin position="84"/>
        <end position="93"/>
    </location>
</feature>
<evidence type="ECO:0000313" key="2">
    <source>
        <dbReference type="EMBL" id="OEU22981.1"/>
    </source>
</evidence>
<keyword evidence="3" id="KW-1185">Reference proteome</keyword>
<feature type="compositionally biased region" description="Low complexity" evidence="1">
    <location>
        <begin position="71"/>
        <end position="83"/>
    </location>
</feature>
<feature type="region of interest" description="Disordered" evidence="1">
    <location>
        <begin position="23"/>
        <end position="244"/>
    </location>
</feature>
<dbReference type="AlphaFoldDB" id="A0A1E7FXV3"/>
<feature type="compositionally biased region" description="Low complexity" evidence="1">
    <location>
        <begin position="29"/>
        <end position="40"/>
    </location>
</feature>
<protein>
    <submittedName>
        <fullName evidence="2">Uncharacterized protein</fullName>
    </submittedName>
</protein>
<evidence type="ECO:0000313" key="3">
    <source>
        <dbReference type="Proteomes" id="UP000095751"/>
    </source>
</evidence>
<sequence>MIGDDDDDDDDYLTKQLQVASLHFQPTGSTVSRRGSSSSSSRKDSRRESTSSVNSARSHSDALARQIQLASSHSRVSRSGSSSSKRDSRRERSSSVNSVRSHSDAHARRIDGILSSPYIENRRRHRSKSTDPIAQSVTTIPKTTTSRRHSSGKGDDAKALPPITLPNDRPRRRFSLPSSLRSHSKQDSQNAVRDKEVEVPNHSAEASSSRLSRRPDTIGASMSSLSAHLSKKSYTSDSDDDDDESILSTIFRTVGEVYDDCLSVQSPQ</sequence>
<accession>A0A1E7FXV3</accession>
<organism evidence="2 3">
    <name type="scientific">Fragilariopsis cylindrus CCMP1102</name>
    <dbReference type="NCBI Taxonomy" id="635003"/>
    <lineage>
        <taxon>Eukaryota</taxon>
        <taxon>Sar</taxon>
        <taxon>Stramenopiles</taxon>
        <taxon>Ochrophyta</taxon>
        <taxon>Bacillariophyta</taxon>
        <taxon>Bacillariophyceae</taxon>
        <taxon>Bacillariophycidae</taxon>
        <taxon>Bacillariales</taxon>
        <taxon>Bacillariaceae</taxon>
        <taxon>Fragilariopsis</taxon>
    </lineage>
</organism>
<dbReference type="Proteomes" id="UP000095751">
    <property type="component" value="Unassembled WGS sequence"/>
</dbReference>
<gene>
    <name evidence="2" type="ORF">FRACYDRAFT_233145</name>
</gene>